<evidence type="ECO:0000256" key="1">
    <source>
        <dbReference type="SAM" id="Phobius"/>
    </source>
</evidence>
<proteinExistence type="predicted"/>
<dbReference type="AlphaFoldDB" id="A0A9X1XEM7"/>
<reference evidence="2" key="1">
    <citation type="submission" date="2021-09" db="EMBL/GenBank/DDBJ databases">
        <title>Genome analysis of Fictibacillus sp. KIGAM418 isolated from marine sediment.</title>
        <authorList>
            <person name="Seo M.-J."/>
            <person name="Cho E.-S."/>
            <person name="Hwang C.Y."/>
        </authorList>
    </citation>
    <scope>NUCLEOTIDE SEQUENCE</scope>
    <source>
        <strain evidence="2">KIGAM418</strain>
    </source>
</reference>
<keyword evidence="1" id="KW-0472">Membrane</keyword>
<comment type="caution">
    <text evidence="2">The sequence shown here is derived from an EMBL/GenBank/DDBJ whole genome shotgun (WGS) entry which is preliminary data.</text>
</comment>
<feature type="transmembrane region" description="Helical" evidence="1">
    <location>
        <begin position="6"/>
        <end position="30"/>
    </location>
</feature>
<keyword evidence="1" id="KW-0812">Transmembrane</keyword>
<evidence type="ECO:0000313" key="3">
    <source>
        <dbReference type="Proteomes" id="UP001139011"/>
    </source>
</evidence>
<evidence type="ECO:0000313" key="2">
    <source>
        <dbReference type="EMBL" id="MCK6259399.1"/>
    </source>
</evidence>
<organism evidence="2 3">
    <name type="scientific">Fictibacillus marinisediminis</name>
    <dbReference type="NCBI Taxonomy" id="2878389"/>
    <lineage>
        <taxon>Bacteria</taxon>
        <taxon>Bacillati</taxon>
        <taxon>Bacillota</taxon>
        <taxon>Bacilli</taxon>
        <taxon>Bacillales</taxon>
        <taxon>Fictibacillaceae</taxon>
        <taxon>Fictibacillus</taxon>
    </lineage>
</organism>
<keyword evidence="3" id="KW-1185">Reference proteome</keyword>
<protein>
    <submittedName>
        <fullName evidence="2">Uncharacterized protein</fullName>
    </submittedName>
</protein>
<keyword evidence="1" id="KW-1133">Transmembrane helix</keyword>
<accession>A0A9X1XEM7</accession>
<dbReference type="RefSeq" id="WP_248254778.1">
    <property type="nucleotide sequence ID" value="NZ_JAIWJX010000003.1"/>
</dbReference>
<name>A0A9X1XEM7_9BACL</name>
<dbReference type="Proteomes" id="UP001139011">
    <property type="component" value="Unassembled WGS sequence"/>
</dbReference>
<gene>
    <name evidence="2" type="ORF">LCY76_22770</name>
</gene>
<dbReference type="EMBL" id="JAIWJX010000003">
    <property type="protein sequence ID" value="MCK6259399.1"/>
    <property type="molecule type" value="Genomic_DNA"/>
</dbReference>
<sequence length="46" mass="5104">MVDAFVYMYFVGAGVSLGVASVVLLSFKVYQRMKNKPTKKRKGAAF</sequence>